<organism evidence="1 2">
    <name type="scientific">Devosia salina</name>
    <dbReference type="NCBI Taxonomy" id="2860336"/>
    <lineage>
        <taxon>Bacteria</taxon>
        <taxon>Pseudomonadati</taxon>
        <taxon>Pseudomonadota</taxon>
        <taxon>Alphaproteobacteria</taxon>
        <taxon>Hyphomicrobiales</taxon>
        <taxon>Devosiaceae</taxon>
        <taxon>Devosia</taxon>
    </lineage>
</organism>
<name>A0ABX8WH99_9HYPH</name>
<dbReference type="RefSeq" id="WP_220306217.1">
    <property type="nucleotide sequence ID" value="NZ_CP080590.1"/>
</dbReference>
<reference evidence="1 2" key="1">
    <citation type="submission" date="2021-08" db="EMBL/GenBank/DDBJ databases">
        <title>Devosia salina sp. nov., isolated from the South China Sea sediment.</title>
        <authorList>
            <person name="Zhou Z."/>
        </authorList>
    </citation>
    <scope>NUCLEOTIDE SEQUENCE [LARGE SCALE GENOMIC DNA]</scope>
    <source>
        <strain evidence="1 2">SCS-3</strain>
    </source>
</reference>
<dbReference type="EMBL" id="CP080590">
    <property type="protein sequence ID" value="QYO77763.1"/>
    <property type="molecule type" value="Genomic_DNA"/>
</dbReference>
<evidence type="ECO:0000313" key="1">
    <source>
        <dbReference type="EMBL" id="QYO77763.1"/>
    </source>
</evidence>
<accession>A0ABX8WH99</accession>
<sequence>MKNQIKTKCPHCGIENRIDVAERADELLTISCSTCGKTISTIGQARAIIAQQAAGIGAGELADDHVPLGGPPFGETT</sequence>
<protein>
    <submittedName>
        <fullName evidence="1">Uncharacterized protein</fullName>
    </submittedName>
</protein>
<proteinExistence type="predicted"/>
<gene>
    <name evidence="1" type="ORF">K1X15_04130</name>
</gene>
<keyword evidence="2" id="KW-1185">Reference proteome</keyword>
<evidence type="ECO:0000313" key="2">
    <source>
        <dbReference type="Proteomes" id="UP000825799"/>
    </source>
</evidence>
<dbReference type="Proteomes" id="UP000825799">
    <property type="component" value="Chromosome"/>
</dbReference>